<dbReference type="PANTHER" id="PTHR34957:SF1">
    <property type="entry name" value="NUCLEAR TRANSPORT FACTOR 2 (NTF2) FAMILY PROTEIN"/>
    <property type="match status" value="1"/>
</dbReference>
<protein>
    <recommendedName>
        <fullName evidence="1">SnoaL-like domain-containing protein</fullName>
    </recommendedName>
</protein>
<dbReference type="SUPFAM" id="SSF54427">
    <property type="entry name" value="NTF2-like"/>
    <property type="match status" value="1"/>
</dbReference>
<dbReference type="InterPro" id="IPR032710">
    <property type="entry name" value="NTF2-like_dom_sf"/>
</dbReference>
<dbReference type="Pfam" id="PF13474">
    <property type="entry name" value="SnoaL_3"/>
    <property type="match status" value="1"/>
</dbReference>
<dbReference type="Gene3D" id="3.10.450.50">
    <property type="match status" value="1"/>
</dbReference>
<sequence length="139" mass="15666">MKFNSAQAAETAFYDAFQRADLEAMMLIWHQHEAVCIHPFGQRIEGRDAVCRSWRDIFCHEIELCITLSHVRCLESDGLAVHLVYENIAVVQVDDLSQSTVLATNAYRLVEDSWQIVLHHASPVPPGVQDSGVDPGRIH</sequence>
<dbReference type="InterPro" id="IPR037401">
    <property type="entry name" value="SnoaL-like"/>
</dbReference>
<dbReference type="AlphaFoldDB" id="A0A382CUQ7"/>
<reference evidence="2" key="1">
    <citation type="submission" date="2018-05" db="EMBL/GenBank/DDBJ databases">
        <authorList>
            <person name="Lanie J.A."/>
            <person name="Ng W.-L."/>
            <person name="Kazmierczak K.M."/>
            <person name="Andrzejewski T.M."/>
            <person name="Davidsen T.M."/>
            <person name="Wayne K.J."/>
            <person name="Tettelin H."/>
            <person name="Glass J.I."/>
            <person name="Rusch D."/>
            <person name="Podicherti R."/>
            <person name="Tsui H.-C.T."/>
            <person name="Winkler M.E."/>
        </authorList>
    </citation>
    <scope>NUCLEOTIDE SEQUENCE</scope>
</reference>
<organism evidence="2">
    <name type="scientific">marine metagenome</name>
    <dbReference type="NCBI Taxonomy" id="408172"/>
    <lineage>
        <taxon>unclassified sequences</taxon>
        <taxon>metagenomes</taxon>
        <taxon>ecological metagenomes</taxon>
    </lineage>
</organism>
<accession>A0A382CUQ7</accession>
<evidence type="ECO:0000313" key="2">
    <source>
        <dbReference type="EMBL" id="SVB29896.1"/>
    </source>
</evidence>
<dbReference type="PANTHER" id="PTHR34957">
    <property type="entry name" value="NUCLEAR TRANSPORT FACTOR 2 (NTF2) FAMILY PROTEIN"/>
    <property type="match status" value="1"/>
</dbReference>
<evidence type="ECO:0000259" key="1">
    <source>
        <dbReference type="Pfam" id="PF13474"/>
    </source>
</evidence>
<dbReference type="EMBL" id="UINC01036241">
    <property type="protein sequence ID" value="SVB29896.1"/>
    <property type="molecule type" value="Genomic_DNA"/>
</dbReference>
<name>A0A382CUQ7_9ZZZZ</name>
<proteinExistence type="predicted"/>
<feature type="domain" description="SnoaL-like" evidence="1">
    <location>
        <begin position="8"/>
        <end position="123"/>
    </location>
</feature>
<gene>
    <name evidence="2" type="ORF">METZ01_LOCUS182750</name>
</gene>